<keyword evidence="2" id="KW-1133">Transmembrane helix</keyword>
<dbReference type="SMART" id="SM00382">
    <property type="entry name" value="AAA"/>
    <property type="match status" value="1"/>
</dbReference>
<dbReference type="Pfam" id="PF13401">
    <property type="entry name" value="AAA_22"/>
    <property type="match status" value="1"/>
</dbReference>
<dbReference type="InterPro" id="IPR052026">
    <property type="entry name" value="ExeA_AAA_ATPase_DNA-bind"/>
</dbReference>
<evidence type="ECO:0000256" key="1">
    <source>
        <dbReference type="SAM" id="MobiDB-lite"/>
    </source>
</evidence>
<feature type="compositionally biased region" description="Low complexity" evidence="1">
    <location>
        <begin position="444"/>
        <end position="461"/>
    </location>
</feature>
<feature type="transmembrane region" description="Helical" evidence="2">
    <location>
        <begin position="297"/>
        <end position="318"/>
    </location>
</feature>
<dbReference type="InterPro" id="IPR027417">
    <property type="entry name" value="P-loop_NTPase"/>
</dbReference>
<dbReference type="SUPFAM" id="SSF52540">
    <property type="entry name" value="P-loop containing nucleoside triphosphate hydrolases"/>
    <property type="match status" value="1"/>
</dbReference>
<dbReference type="PANTHER" id="PTHR35894:SF7">
    <property type="entry name" value="GENERAL SECRETION PATHWAY PROTEIN A-RELATED"/>
    <property type="match status" value="1"/>
</dbReference>
<dbReference type="InterPro" id="IPR036680">
    <property type="entry name" value="SPOR-like_sf"/>
</dbReference>
<evidence type="ECO:0000256" key="2">
    <source>
        <dbReference type="SAM" id="Phobius"/>
    </source>
</evidence>
<feature type="region of interest" description="Disordered" evidence="1">
    <location>
        <begin position="255"/>
        <end position="292"/>
    </location>
</feature>
<dbReference type="Gene3D" id="3.30.70.1070">
    <property type="entry name" value="Sporulation related repeat"/>
    <property type="match status" value="1"/>
</dbReference>
<feature type="compositionally biased region" description="Low complexity" evidence="1">
    <location>
        <begin position="365"/>
        <end position="382"/>
    </location>
</feature>
<evidence type="ECO:0000313" key="4">
    <source>
        <dbReference type="EMBL" id="ODC04227.1"/>
    </source>
</evidence>
<proteinExistence type="predicted"/>
<dbReference type="InterPro" id="IPR049945">
    <property type="entry name" value="AAA_22"/>
</dbReference>
<protein>
    <recommendedName>
        <fullName evidence="3">SPOR domain-containing protein</fullName>
    </recommendedName>
</protein>
<dbReference type="STRING" id="197479.BFW38_12495"/>
<keyword evidence="5" id="KW-1185">Reference proteome</keyword>
<reference evidence="4 5" key="1">
    <citation type="submission" date="2016-08" db="EMBL/GenBank/DDBJ databases">
        <authorList>
            <person name="Seilhamer J.J."/>
        </authorList>
    </citation>
    <scope>NUCLEOTIDE SEQUENCE [LARGE SCALE GENOMIC DNA]</scope>
    <source>
        <strain evidence="4 5">PH27A</strain>
    </source>
</reference>
<dbReference type="GO" id="GO:0016887">
    <property type="term" value="F:ATP hydrolysis activity"/>
    <property type="evidence" value="ECO:0007669"/>
    <property type="project" value="InterPro"/>
</dbReference>
<gene>
    <name evidence="4" type="ORF">BFW38_12495</name>
</gene>
<feature type="compositionally biased region" description="Basic and acidic residues" evidence="1">
    <location>
        <begin position="262"/>
        <end position="285"/>
    </location>
</feature>
<organism evidence="4 5">
    <name type="scientific">Terasakiispira papahanaumokuakeensis</name>
    <dbReference type="NCBI Taxonomy" id="197479"/>
    <lineage>
        <taxon>Bacteria</taxon>
        <taxon>Pseudomonadati</taxon>
        <taxon>Pseudomonadota</taxon>
        <taxon>Gammaproteobacteria</taxon>
        <taxon>Oceanospirillales</taxon>
        <taxon>Terasakiispira</taxon>
    </lineage>
</organism>
<feature type="compositionally biased region" description="Polar residues" evidence="1">
    <location>
        <begin position="469"/>
        <end position="486"/>
    </location>
</feature>
<sequence>MQPQEPSLDSTLSHADVLQRLEGIHDDRVFYPGHQYGKYLDLLAHLSRYSNLMLTLTGPVGSGKSHLRHKLLASLDTGVVVSPLDAEQTNDKSALLTALNQSLELGVPGKAEAETYLEYLRRHCALLAEDGRSCLLVFDNAESLEDDALSLLLDLANTEDDNQRPHMLLLGLPELFERLSRAPFQSRFEPVGHHLALDPMSEVESRAYLETRLRSVGVTTFPFSDAQMHNLYKRSRGWPGSLNIAALKALGEQDITPVEAETPNKSEQDKARQHAKKQREAEKLAKARQQKKMRRPLPVLPLAGAAVFIALAAIIYIYSDSFSGKSPDLSVLARSHEIAKSESKTPLMPIEIGNPADPQEDTEETTTPPQVSDSSNSANNSSQDLATEQDQPNRQEIDIPIPSDSSAQTETEKTPEALQPDLPDDTGVTADTEAPSEAADNSESETTQSTPEPQTSTPDPQASTPEPRASTNSDAAQSEAPQPQNQGLQREAWLMERNAGHYTLQMMGSLEESSVIDFIQAQSNQSEFTYFESRYQGQPWYVVVHGDYPNRNAAVRGIESLPAPLRRMQPWARSFGSVQEDIRNR</sequence>
<feature type="region of interest" description="Disordered" evidence="1">
    <location>
        <begin position="339"/>
        <end position="486"/>
    </location>
</feature>
<dbReference type="Proteomes" id="UP000094291">
    <property type="component" value="Unassembled WGS sequence"/>
</dbReference>
<feature type="domain" description="SPOR" evidence="3">
    <location>
        <begin position="496"/>
        <end position="574"/>
    </location>
</feature>
<dbReference type="PROSITE" id="PS51724">
    <property type="entry name" value="SPOR"/>
    <property type="match status" value="1"/>
</dbReference>
<keyword evidence="2" id="KW-0472">Membrane</keyword>
<dbReference type="Gene3D" id="3.40.50.300">
    <property type="entry name" value="P-loop containing nucleotide triphosphate hydrolases"/>
    <property type="match status" value="1"/>
</dbReference>
<dbReference type="InterPro" id="IPR007730">
    <property type="entry name" value="SPOR-like_dom"/>
</dbReference>
<comment type="caution">
    <text evidence="4">The sequence shown here is derived from an EMBL/GenBank/DDBJ whole genome shotgun (WGS) entry which is preliminary data.</text>
</comment>
<dbReference type="InterPro" id="IPR003593">
    <property type="entry name" value="AAA+_ATPase"/>
</dbReference>
<dbReference type="AlphaFoldDB" id="A0A1E2VB59"/>
<dbReference type="GO" id="GO:0042834">
    <property type="term" value="F:peptidoglycan binding"/>
    <property type="evidence" value="ECO:0007669"/>
    <property type="project" value="InterPro"/>
</dbReference>
<dbReference type="PANTHER" id="PTHR35894">
    <property type="entry name" value="GENERAL SECRETION PATHWAY PROTEIN A-RELATED"/>
    <property type="match status" value="1"/>
</dbReference>
<dbReference type="EMBL" id="MDTQ01000001">
    <property type="protein sequence ID" value="ODC04227.1"/>
    <property type="molecule type" value="Genomic_DNA"/>
</dbReference>
<evidence type="ECO:0000259" key="3">
    <source>
        <dbReference type="PROSITE" id="PS51724"/>
    </source>
</evidence>
<keyword evidence="2" id="KW-0812">Transmembrane</keyword>
<accession>A0A1E2VB59</accession>
<evidence type="ECO:0000313" key="5">
    <source>
        <dbReference type="Proteomes" id="UP000094291"/>
    </source>
</evidence>
<name>A0A1E2VB59_9GAMM</name>
<dbReference type="RefSeq" id="WP_068999180.1">
    <property type="nucleotide sequence ID" value="NZ_MDTQ01000001.1"/>
</dbReference>